<evidence type="ECO:0000313" key="6">
    <source>
        <dbReference type="Proteomes" id="UP001498771"/>
    </source>
</evidence>
<protein>
    <recommendedName>
        <fullName evidence="7">NAD(P)-binding protein</fullName>
    </recommendedName>
</protein>
<evidence type="ECO:0000256" key="3">
    <source>
        <dbReference type="ARBA" id="ARBA00023002"/>
    </source>
</evidence>
<name>A0ABR1F5P0_9ASCO</name>
<dbReference type="SUPFAM" id="SSF51735">
    <property type="entry name" value="NAD(P)-binding Rossmann-fold domains"/>
    <property type="match status" value="1"/>
</dbReference>
<comment type="caution">
    <text evidence="5">The sequence shown here is derived from an EMBL/GenBank/DDBJ whole genome shotgun (WGS) entry which is preliminary data.</text>
</comment>
<accession>A0ABR1F5P0</accession>
<dbReference type="InterPro" id="IPR036291">
    <property type="entry name" value="NAD(P)-bd_dom_sf"/>
</dbReference>
<dbReference type="PANTHER" id="PTHR44229:SF4">
    <property type="entry name" value="15-HYDROXYPROSTAGLANDIN DEHYDROGENASE [NAD(+)]"/>
    <property type="match status" value="1"/>
</dbReference>
<reference evidence="5 6" key="1">
    <citation type="submission" date="2024-03" db="EMBL/GenBank/DDBJ databases">
        <title>Genome-scale model development and genomic sequencing of the oleaginous clade Lipomyces.</title>
        <authorList>
            <consortium name="Lawrence Berkeley National Laboratory"/>
            <person name="Czajka J.J."/>
            <person name="Han Y."/>
            <person name="Kim J."/>
            <person name="Mondo S.J."/>
            <person name="Hofstad B.A."/>
            <person name="Robles A."/>
            <person name="Haridas S."/>
            <person name="Riley R."/>
            <person name="LaButti K."/>
            <person name="Pangilinan J."/>
            <person name="Andreopoulos W."/>
            <person name="Lipzen A."/>
            <person name="Yan J."/>
            <person name="Wang M."/>
            <person name="Ng V."/>
            <person name="Grigoriev I.V."/>
            <person name="Spatafora J.W."/>
            <person name="Magnuson J.K."/>
            <person name="Baker S.E."/>
            <person name="Pomraning K.R."/>
        </authorList>
    </citation>
    <scope>NUCLEOTIDE SEQUENCE [LARGE SCALE GENOMIC DNA]</scope>
    <source>
        <strain evidence="5 6">Phaff 52-87</strain>
    </source>
</reference>
<evidence type="ECO:0008006" key="7">
    <source>
        <dbReference type="Google" id="ProtNLM"/>
    </source>
</evidence>
<organism evidence="5 6">
    <name type="scientific">Myxozyma melibiosi</name>
    <dbReference type="NCBI Taxonomy" id="54550"/>
    <lineage>
        <taxon>Eukaryota</taxon>
        <taxon>Fungi</taxon>
        <taxon>Dikarya</taxon>
        <taxon>Ascomycota</taxon>
        <taxon>Saccharomycotina</taxon>
        <taxon>Lipomycetes</taxon>
        <taxon>Lipomycetales</taxon>
        <taxon>Lipomycetaceae</taxon>
        <taxon>Myxozyma</taxon>
    </lineage>
</organism>
<dbReference type="PANTHER" id="PTHR44229">
    <property type="entry name" value="15-HYDROXYPROSTAGLANDIN DEHYDROGENASE [NAD(+)]"/>
    <property type="match status" value="1"/>
</dbReference>
<dbReference type="RefSeq" id="XP_064768193.1">
    <property type="nucleotide sequence ID" value="XM_064909887.1"/>
</dbReference>
<proteinExistence type="inferred from homology"/>
<evidence type="ECO:0000313" key="5">
    <source>
        <dbReference type="EMBL" id="KAK7205160.1"/>
    </source>
</evidence>
<gene>
    <name evidence="5" type="ORF">BZA70DRAFT_175132</name>
</gene>
<dbReference type="Proteomes" id="UP001498771">
    <property type="component" value="Unassembled WGS sequence"/>
</dbReference>
<keyword evidence="6" id="KW-1185">Reference proteome</keyword>
<comment type="similarity">
    <text evidence="1 4">Belongs to the short-chain dehydrogenases/reductases (SDR) family.</text>
</comment>
<dbReference type="PRINTS" id="PR00080">
    <property type="entry name" value="SDRFAMILY"/>
</dbReference>
<sequence>MSVAIVTGGSSGMGLALVKNLLARKYAHVVIADLAPPTEDSVASLLDSTVSFFKTDVTSWDNQSALFKSTFEKFGHIDVVALNAGIAETDSIFAEDNDGPVPLNLKTVTVDLDAQIMGFRLALWYMRRNPGEAGGKIIFTASSAGFYSFPASPIYCAAKHGVVGFARSVAPIAKKDNILVNAVCPGLVRTPIVDANVTAAFPNEHWTPVPTIMRGFDLFLDTDRYGEMAECSGDQVVDRKDNEYLDEHMEFLFGKSYDLFLNASKKSQGK</sequence>
<dbReference type="PRINTS" id="PR00081">
    <property type="entry name" value="GDHRDH"/>
</dbReference>
<dbReference type="Gene3D" id="3.40.50.720">
    <property type="entry name" value="NAD(P)-binding Rossmann-like Domain"/>
    <property type="match status" value="1"/>
</dbReference>
<evidence type="ECO:0000256" key="2">
    <source>
        <dbReference type="ARBA" id="ARBA00022857"/>
    </source>
</evidence>
<keyword evidence="3" id="KW-0560">Oxidoreductase</keyword>
<dbReference type="GeneID" id="90035399"/>
<evidence type="ECO:0000256" key="4">
    <source>
        <dbReference type="RuleBase" id="RU000363"/>
    </source>
</evidence>
<evidence type="ECO:0000256" key="1">
    <source>
        <dbReference type="ARBA" id="ARBA00006484"/>
    </source>
</evidence>
<dbReference type="Pfam" id="PF00106">
    <property type="entry name" value="adh_short"/>
    <property type="match status" value="1"/>
</dbReference>
<dbReference type="InterPro" id="IPR020904">
    <property type="entry name" value="Sc_DH/Rdtase_CS"/>
</dbReference>
<dbReference type="PROSITE" id="PS00061">
    <property type="entry name" value="ADH_SHORT"/>
    <property type="match status" value="1"/>
</dbReference>
<dbReference type="InterPro" id="IPR002347">
    <property type="entry name" value="SDR_fam"/>
</dbReference>
<dbReference type="EMBL" id="JBBJBU010000006">
    <property type="protein sequence ID" value="KAK7205160.1"/>
    <property type="molecule type" value="Genomic_DNA"/>
</dbReference>
<keyword evidence="2" id="KW-0521">NADP</keyword>